<sequence length="227" mass="26168">MMREMFVGGRLKQTEIPSKLTPDEGLETVYRYADFYEIEITEESALVINQLTQSDPFYIASLLRSDWRERDFSTKAGVIKTLDYEVRNRKGELFGTWSEYIYSTIEAVNDRYAKQILLFLSRKREKECTRKEISDHLQGKLLERELEKKLNALEAGDLITQGSSNFRYRGIPDDILDLIFRSLYEEEIHGKIPDVAAELTASISSSLKYGAFVQNGTNVKGLLRKSI</sequence>
<name>A0A0A6PEH9_9GAMM</name>
<protein>
    <submittedName>
        <fullName evidence="1">Uncharacterized protein</fullName>
    </submittedName>
</protein>
<gene>
    <name evidence="1" type="ORF">PN36_03015</name>
</gene>
<evidence type="ECO:0000313" key="2">
    <source>
        <dbReference type="Proteomes" id="UP000030428"/>
    </source>
</evidence>
<dbReference type="Proteomes" id="UP000030428">
    <property type="component" value="Unassembled WGS sequence"/>
</dbReference>
<evidence type="ECO:0000313" key="1">
    <source>
        <dbReference type="EMBL" id="KHD09165.1"/>
    </source>
</evidence>
<keyword evidence="2" id="KW-1185">Reference proteome</keyword>
<comment type="caution">
    <text evidence="1">The sequence shown here is derived from an EMBL/GenBank/DDBJ whole genome shotgun (WGS) entry which is preliminary data.</text>
</comment>
<organism evidence="1 2">
    <name type="scientific">Candidatus Thiomargarita nelsonii</name>
    <dbReference type="NCBI Taxonomy" id="1003181"/>
    <lineage>
        <taxon>Bacteria</taxon>
        <taxon>Pseudomonadati</taxon>
        <taxon>Pseudomonadota</taxon>
        <taxon>Gammaproteobacteria</taxon>
        <taxon>Thiotrichales</taxon>
        <taxon>Thiotrichaceae</taxon>
        <taxon>Thiomargarita</taxon>
    </lineage>
</organism>
<accession>A0A0A6PEH9</accession>
<dbReference type="EMBL" id="JSZA02000009">
    <property type="protein sequence ID" value="KHD09165.1"/>
    <property type="molecule type" value="Genomic_DNA"/>
</dbReference>
<proteinExistence type="predicted"/>
<dbReference type="AlphaFoldDB" id="A0A0A6PEH9"/>
<reference evidence="1 2" key="1">
    <citation type="journal article" date="2016" name="Front. Microbiol.">
        <title>Single-Cell (Meta-)Genomics of a Dimorphic Candidatus Thiomargarita nelsonii Reveals Genomic Plasticity.</title>
        <authorList>
            <person name="Flood B.E."/>
            <person name="Fliss P."/>
            <person name="Jones D.S."/>
            <person name="Dick G.J."/>
            <person name="Jain S."/>
            <person name="Kaster A.K."/>
            <person name="Winkel M."/>
            <person name="Mussmann M."/>
            <person name="Bailey J."/>
        </authorList>
    </citation>
    <scope>NUCLEOTIDE SEQUENCE [LARGE SCALE GENOMIC DNA]</scope>
    <source>
        <strain evidence="1">Hydrate Ridge</strain>
    </source>
</reference>